<accession>A0ABW3L3F5</accession>
<keyword evidence="4 7" id="KW-0812">Transmembrane</keyword>
<feature type="transmembrane region" description="Helical" evidence="7">
    <location>
        <begin position="244"/>
        <end position="266"/>
    </location>
</feature>
<dbReference type="PANTHER" id="PTHR32243">
    <property type="entry name" value="MALTOSE TRANSPORT SYSTEM PERMEASE-RELATED"/>
    <property type="match status" value="1"/>
</dbReference>
<evidence type="ECO:0000256" key="4">
    <source>
        <dbReference type="ARBA" id="ARBA00022692"/>
    </source>
</evidence>
<dbReference type="PANTHER" id="PTHR32243:SF18">
    <property type="entry name" value="INNER MEMBRANE ABC TRANSPORTER PERMEASE PROTEIN YCJP"/>
    <property type="match status" value="1"/>
</dbReference>
<dbReference type="Pfam" id="PF00528">
    <property type="entry name" value="BPD_transp_1"/>
    <property type="match status" value="1"/>
</dbReference>
<dbReference type="CDD" id="cd06261">
    <property type="entry name" value="TM_PBP2"/>
    <property type="match status" value="1"/>
</dbReference>
<feature type="domain" description="ABC transmembrane type-1" evidence="8">
    <location>
        <begin position="76"/>
        <end position="266"/>
    </location>
</feature>
<evidence type="ECO:0000259" key="8">
    <source>
        <dbReference type="PROSITE" id="PS50928"/>
    </source>
</evidence>
<evidence type="ECO:0000256" key="3">
    <source>
        <dbReference type="ARBA" id="ARBA00022475"/>
    </source>
</evidence>
<proteinExistence type="inferred from homology"/>
<comment type="subcellular location">
    <subcellularLocation>
        <location evidence="1 7">Cell membrane</location>
        <topology evidence="1 7">Multi-pass membrane protein</topology>
    </subcellularLocation>
</comment>
<dbReference type="RefSeq" id="WP_386060868.1">
    <property type="nucleotide sequence ID" value="NZ_JBHTKL010000005.1"/>
</dbReference>
<reference evidence="10" key="1">
    <citation type="journal article" date="2019" name="Int. J. Syst. Evol. Microbiol.">
        <title>The Global Catalogue of Microorganisms (GCM) 10K type strain sequencing project: providing services to taxonomists for standard genome sequencing and annotation.</title>
        <authorList>
            <consortium name="The Broad Institute Genomics Platform"/>
            <consortium name="The Broad Institute Genome Sequencing Center for Infectious Disease"/>
            <person name="Wu L."/>
            <person name="Ma J."/>
        </authorList>
    </citation>
    <scope>NUCLEOTIDE SEQUENCE [LARGE SCALE GENOMIC DNA]</scope>
    <source>
        <strain evidence="10">CCUG 56607</strain>
    </source>
</reference>
<keyword evidence="2 7" id="KW-0813">Transport</keyword>
<protein>
    <submittedName>
        <fullName evidence="9">Carbohydrate ABC transporter permease</fullName>
    </submittedName>
</protein>
<evidence type="ECO:0000256" key="5">
    <source>
        <dbReference type="ARBA" id="ARBA00022989"/>
    </source>
</evidence>
<dbReference type="InterPro" id="IPR050901">
    <property type="entry name" value="BP-dep_ABC_trans_perm"/>
</dbReference>
<evidence type="ECO:0000256" key="1">
    <source>
        <dbReference type="ARBA" id="ARBA00004651"/>
    </source>
</evidence>
<keyword evidence="3" id="KW-1003">Cell membrane</keyword>
<keyword evidence="5 7" id="KW-1133">Transmembrane helix</keyword>
<dbReference type="InterPro" id="IPR000515">
    <property type="entry name" value="MetI-like"/>
</dbReference>
<evidence type="ECO:0000256" key="2">
    <source>
        <dbReference type="ARBA" id="ARBA00022448"/>
    </source>
</evidence>
<feature type="transmembrane region" description="Helical" evidence="7">
    <location>
        <begin position="187"/>
        <end position="212"/>
    </location>
</feature>
<comment type="caution">
    <text evidence="9">The sequence shown here is derived from an EMBL/GenBank/DDBJ whole genome shotgun (WGS) entry which is preliminary data.</text>
</comment>
<dbReference type="EMBL" id="JBHTKL010000005">
    <property type="protein sequence ID" value="MFD1020014.1"/>
    <property type="molecule type" value="Genomic_DNA"/>
</dbReference>
<name>A0ABW3L3F5_9BACI</name>
<dbReference type="InterPro" id="IPR035906">
    <property type="entry name" value="MetI-like_sf"/>
</dbReference>
<feature type="transmembrane region" description="Helical" evidence="7">
    <location>
        <begin position="144"/>
        <end position="166"/>
    </location>
</feature>
<feature type="transmembrane region" description="Helical" evidence="7">
    <location>
        <begin position="111"/>
        <end position="132"/>
    </location>
</feature>
<organism evidence="9 10">
    <name type="scientific">Thalassobacillus hwangdonensis</name>
    <dbReference type="NCBI Taxonomy" id="546108"/>
    <lineage>
        <taxon>Bacteria</taxon>
        <taxon>Bacillati</taxon>
        <taxon>Bacillota</taxon>
        <taxon>Bacilli</taxon>
        <taxon>Bacillales</taxon>
        <taxon>Bacillaceae</taxon>
        <taxon>Thalassobacillus</taxon>
    </lineage>
</organism>
<dbReference type="PROSITE" id="PS50928">
    <property type="entry name" value="ABC_TM1"/>
    <property type="match status" value="1"/>
</dbReference>
<comment type="similarity">
    <text evidence="7">Belongs to the binding-protein-dependent transport system permease family.</text>
</comment>
<gene>
    <name evidence="9" type="ORF">ACFQ2J_12580</name>
</gene>
<keyword evidence="6 7" id="KW-0472">Membrane</keyword>
<evidence type="ECO:0000256" key="6">
    <source>
        <dbReference type="ARBA" id="ARBA00023136"/>
    </source>
</evidence>
<evidence type="ECO:0000313" key="9">
    <source>
        <dbReference type="EMBL" id="MFD1020014.1"/>
    </source>
</evidence>
<dbReference type="SUPFAM" id="SSF161098">
    <property type="entry name" value="MetI-like"/>
    <property type="match status" value="1"/>
</dbReference>
<evidence type="ECO:0000313" key="10">
    <source>
        <dbReference type="Proteomes" id="UP001596990"/>
    </source>
</evidence>
<keyword evidence="10" id="KW-1185">Reference proteome</keyword>
<dbReference type="Proteomes" id="UP001596990">
    <property type="component" value="Unassembled WGS sequence"/>
</dbReference>
<feature type="transmembrane region" description="Helical" evidence="7">
    <location>
        <begin position="14"/>
        <end position="36"/>
    </location>
</feature>
<feature type="transmembrane region" description="Helical" evidence="7">
    <location>
        <begin position="75"/>
        <end position="99"/>
    </location>
</feature>
<sequence length="281" mass="31340">MAKQTHPNTAKSKWLFWVILAFYLVVVVFPFFWVLITSFKSTGEIFGNNPFNIIPENPTIGHYADVILEKGIFGAIWNSLVVSGVTTIYIVFVATLAAYAISRFEFFGKNLLLGIVLAVSMFPQMIVIGPIYNLFVDLGWTNSYWITLPYSSITLPMAVWILVTHFNQIPMALEESAKMDGANRFQTLFRIVFPLAAPGVFTTAIIVFITAWNEFVLAITINSDAAWHTVPVAISFLRTQFEILWGQVAAATVLVTIPTLLIVLFFQRQIVSGLTSGGVKE</sequence>
<dbReference type="Gene3D" id="1.10.3720.10">
    <property type="entry name" value="MetI-like"/>
    <property type="match status" value="1"/>
</dbReference>
<evidence type="ECO:0000256" key="7">
    <source>
        <dbReference type="RuleBase" id="RU363032"/>
    </source>
</evidence>